<proteinExistence type="predicted"/>
<accession>A0A7R9BW04</accession>
<name>A0A7R9BW04_9CRUS</name>
<evidence type="ECO:0000313" key="3">
    <source>
        <dbReference type="Proteomes" id="UP000678499"/>
    </source>
</evidence>
<organism evidence="2">
    <name type="scientific">Notodromas monacha</name>
    <dbReference type="NCBI Taxonomy" id="399045"/>
    <lineage>
        <taxon>Eukaryota</taxon>
        <taxon>Metazoa</taxon>
        <taxon>Ecdysozoa</taxon>
        <taxon>Arthropoda</taxon>
        <taxon>Crustacea</taxon>
        <taxon>Oligostraca</taxon>
        <taxon>Ostracoda</taxon>
        <taxon>Podocopa</taxon>
        <taxon>Podocopida</taxon>
        <taxon>Cypridocopina</taxon>
        <taxon>Cypridoidea</taxon>
        <taxon>Cyprididae</taxon>
        <taxon>Notodromas</taxon>
    </lineage>
</organism>
<reference evidence="2" key="1">
    <citation type="submission" date="2020-11" db="EMBL/GenBank/DDBJ databases">
        <authorList>
            <person name="Tran Van P."/>
        </authorList>
    </citation>
    <scope>NUCLEOTIDE SEQUENCE</scope>
</reference>
<keyword evidence="3" id="KW-1185">Reference proteome</keyword>
<dbReference type="EMBL" id="OA886084">
    <property type="protein sequence ID" value="CAD7282616.1"/>
    <property type="molecule type" value="Genomic_DNA"/>
</dbReference>
<sequence>MLWRKQATSGHDGRRGRLGHRDKVPDVDSQQLLARRGWQRGPGVPGPPDEDGSVARVFQALGQLSLGVVSAGLVAMAVISVKEYLATNERELLALKTYVKKQYKVLGELEDFKQDLSGALESRAKARLPPPPNDKVGILMEPEVENEESIIDSYKQEKFRIQQTLESLQAKTKIYNQGCQQLAELVIRKKVPLAVLNMYVADAKSTCKELDETISFGEGHLMKLLKQIKTTREALSKDELGKLTPRDLETFIALHHNYLTDLEQDGAYAYLFAKPTESSGHPGISFELDDYPSYSDEDLFC</sequence>
<evidence type="ECO:0000256" key="1">
    <source>
        <dbReference type="SAM" id="MobiDB-lite"/>
    </source>
</evidence>
<dbReference type="Proteomes" id="UP000678499">
    <property type="component" value="Unassembled WGS sequence"/>
</dbReference>
<feature type="region of interest" description="Disordered" evidence="1">
    <location>
        <begin position="1"/>
        <end position="26"/>
    </location>
</feature>
<dbReference type="AlphaFoldDB" id="A0A7R9BW04"/>
<gene>
    <name evidence="2" type="ORF">NMOB1V02_LOCUS10238</name>
</gene>
<dbReference type="EMBL" id="CAJPEX010004047">
    <property type="protein sequence ID" value="CAG0922768.1"/>
    <property type="molecule type" value="Genomic_DNA"/>
</dbReference>
<feature type="compositionally biased region" description="Basic and acidic residues" evidence="1">
    <location>
        <begin position="11"/>
        <end position="26"/>
    </location>
</feature>
<protein>
    <submittedName>
        <fullName evidence="2">Uncharacterized protein</fullName>
    </submittedName>
</protein>
<evidence type="ECO:0000313" key="2">
    <source>
        <dbReference type="EMBL" id="CAD7282616.1"/>
    </source>
</evidence>